<dbReference type="RefSeq" id="WP_231742559.1">
    <property type="nucleotide sequence ID" value="NZ_CP036281.1"/>
</dbReference>
<dbReference type="AlphaFoldDB" id="A0A518CRU9"/>
<dbReference type="EMBL" id="CP036281">
    <property type="protein sequence ID" value="QDU81943.1"/>
    <property type="molecule type" value="Genomic_DNA"/>
</dbReference>
<proteinExistence type="predicted"/>
<sequence>MNKRQLLKIGVPERCVKKAMALIQDVVRLENARGKDIKQTIADLVANPDNYLKDELYAVLAVEMVSLRDHVPVEKVPIDLG</sequence>
<accession>A0A518CRU9</accession>
<reference evidence="1 2" key="1">
    <citation type="submission" date="2019-02" db="EMBL/GenBank/DDBJ databases">
        <title>Deep-cultivation of Planctomycetes and their phenomic and genomic characterization uncovers novel biology.</title>
        <authorList>
            <person name="Wiegand S."/>
            <person name="Jogler M."/>
            <person name="Boedeker C."/>
            <person name="Pinto D."/>
            <person name="Vollmers J."/>
            <person name="Rivas-Marin E."/>
            <person name="Kohn T."/>
            <person name="Peeters S.H."/>
            <person name="Heuer A."/>
            <person name="Rast P."/>
            <person name="Oberbeckmann S."/>
            <person name="Bunk B."/>
            <person name="Jeske O."/>
            <person name="Meyerdierks A."/>
            <person name="Storesund J.E."/>
            <person name="Kallscheuer N."/>
            <person name="Luecker S."/>
            <person name="Lage O.M."/>
            <person name="Pohl T."/>
            <person name="Merkel B.J."/>
            <person name="Hornburger P."/>
            <person name="Mueller R.-W."/>
            <person name="Bruemmer F."/>
            <person name="Labrenz M."/>
            <person name="Spormann A.M."/>
            <person name="Op den Camp H."/>
            <person name="Overmann J."/>
            <person name="Amann R."/>
            <person name="Jetten M.S.M."/>
            <person name="Mascher T."/>
            <person name="Medema M.H."/>
            <person name="Devos D.P."/>
            <person name="Kaster A.-K."/>
            <person name="Ovreas L."/>
            <person name="Rohde M."/>
            <person name="Galperin M.Y."/>
            <person name="Jogler C."/>
        </authorList>
    </citation>
    <scope>NUCLEOTIDE SEQUENCE [LARGE SCALE GENOMIC DNA]</scope>
    <source>
        <strain evidence="1 2">Pla110</strain>
    </source>
</reference>
<evidence type="ECO:0000313" key="1">
    <source>
        <dbReference type="EMBL" id="QDU81943.1"/>
    </source>
</evidence>
<dbReference type="KEGG" id="plon:Pla110_36950"/>
<keyword evidence="2" id="KW-1185">Reference proteome</keyword>
<name>A0A518CRU9_9PLAN</name>
<evidence type="ECO:0000313" key="2">
    <source>
        <dbReference type="Proteomes" id="UP000317178"/>
    </source>
</evidence>
<gene>
    <name evidence="1" type="ORF">Pla110_36950</name>
</gene>
<dbReference type="Proteomes" id="UP000317178">
    <property type="component" value="Chromosome"/>
</dbReference>
<organism evidence="1 2">
    <name type="scientific">Polystyrenella longa</name>
    <dbReference type="NCBI Taxonomy" id="2528007"/>
    <lineage>
        <taxon>Bacteria</taxon>
        <taxon>Pseudomonadati</taxon>
        <taxon>Planctomycetota</taxon>
        <taxon>Planctomycetia</taxon>
        <taxon>Planctomycetales</taxon>
        <taxon>Planctomycetaceae</taxon>
        <taxon>Polystyrenella</taxon>
    </lineage>
</organism>
<protein>
    <submittedName>
        <fullName evidence="1">Uncharacterized protein</fullName>
    </submittedName>
</protein>